<keyword evidence="1" id="KW-1133">Transmembrane helix</keyword>
<proteinExistence type="predicted"/>
<protein>
    <submittedName>
        <fullName evidence="2">Uncharacterized protein</fullName>
    </submittedName>
</protein>
<dbReference type="AlphaFoldDB" id="A0A448XRX5"/>
<evidence type="ECO:0000313" key="3">
    <source>
        <dbReference type="Proteomes" id="UP000784294"/>
    </source>
</evidence>
<keyword evidence="1" id="KW-0472">Membrane</keyword>
<name>A0A448XRX5_9PLAT</name>
<evidence type="ECO:0000313" key="2">
    <source>
        <dbReference type="EMBL" id="VEL43444.1"/>
    </source>
</evidence>
<keyword evidence="1" id="KW-0812">Transmembrane</keyword>
<evidence type="ECO:0000256" key="1">
    <source>
        <dbReference type="SAM" id="Phobius"/>
    </source>
</evidence>
<dbReference type="Proteomes" id="UP000784294">
    <property type="component" value="Unassembled WGS sequence"/>
</dbReference>
<sequence>MNASFSLPHPDSQSESRNRSTVICTYLLRISARLTGVVLCVLILVPLVTVSFVLVSQRKSHSCLASGHALVHHYNIIYSL</sequence>
<comment type="caution">
    <text evidence="2">The sequence shown here is derived from an EMBL/GenBank/DDBJ whole genome shotgun (WGS) entry which is preliminary data.</text>
</comment>
<gene>
    <name evidence="2" type="ORF">PXEA_LOCUS36884</name>
</gene>
<accession>A0A448XRX5</accession>
<organism evidence="2 3">
    <name type="scientific">Protopolystoma xenopodis</name>
    <dbReference type="NCBI Taxonomy" id="117903"/>
    <lineage>
        <taxon>Eukaryota</taxon>
        <taxon>Metazoa</taxon>
        <taxon>Spiralia</taxon>
        <taxon>Lophotrochozoa</taxon>
        <taxon>Platyhelminthes</taxon>
        <taxon>Monogenea</taxon>
        <taxon>Polyopisthocotylea</taxon>
        <taxon>Polystomatidea</taxon>
        <taxon>Polystomatidae</taxon>
        <taxon>Protopolystoma</taxon>
    </lineage>
</organism>
<reference evidence="2" key="1">
    <citation type="submission" date="2018-11" db="EMBL/GenBank/DDBJ databases">
        <authorList>
            <consortium name="Pathogen Informatics"/>
        </authorList>
    </citation>
    <scope>NUCLEOTIDE SEQUENCE</scope>
</reference>
<feature type="transmembrane region" description="Helical" evidence="1">
    <location>
        <begin position="36"/>
        <end position="55"/>
    </location>
</feature>
<keyword evidence="3" id="KW-1185">Reference proteome</keyword>
<dbReference type="EMBL" id="CAAALY010281455">
    <property type="protein sequence ID" value="VEL43444.1"/>
    <property type="molecule type" value="Genomic_DNA"/>
</dbReference>